<dbReference type="Proteomes" id="UP000694941">
    <property type="component" value="Unplaced"/>
</dbReference>
<protein>
    <submittedName>
        <fullName evidence="4 5">T-complex protein 11-like protein 1</fullName>
    </submittedName>
</protein>
<feature type="compositionally biased region" description="Basic and acidic residues" evidence="2">
    <location>
        <begin position="1"/>
        <end position="15"/>
    </location>
</feature>
<dbReference type="PANTHER" id="PTHR12832:SF11">
    <property type="entry name" value="LD23868P"/>
    <property type="match status" value="1"/>
</dbReference>
<feature type="compositionally biased region" description="Polar residues" evidence="2">
    <location>
        <begin position="23"/>
        <end position="48"/>
    </location>
</feature>
<dbReference type="Pfam" id="PF05794">
    <property type="entry name" value="Tcp11"/>
    <property type="match status" value="1"/>
</dbReference>
<reference evidence="4 5" key="1">
    <citation type="submission" date="2025-05" db="UniProtKB">
        <authorList>
            <consortium name="RefSeq"/>
        </authorList>
    </citation>
    <scope>IDENTIFICATION</scope>
    <source>
        <tissue evidence="4 5">Muscle</tissue>
    </source>
</reference>
<dbReference type="GeneID" id="106458043"/>
<proteinExistence type="inferred from homology"/>
<organism evidence="3 4">
    <name type="scientific">Limulus polyphemus</name>
    <name type="common">Atlantic horseshoe crab</name>
    <dbReference type="NCBI Taxonomy" id="6850"/>
    <lineage>
        <taxon>Eukaryota</taxon>
        <taxon>Metazoa</taxon>
        <taxon>Ecdysozoa</taxon>
        <taxon>Arthropoda</taxon>
        <taxon>Chelicerata</taxon>
        <taxon>Merostomata</taxon>
        <taxon>Xiphosura</taxon>
        <taxon>Limulidae</taxon>
        <taxon>Limulus</taxon>
    </lineage>
</organism>
<evidence type="ECO:0000313" key="4">
    <source>
        <dbReference type="RefSeq" id="XP_013772949.1"/>
    </source>
</evidence>
<name>A0ABM1B1L2_LIMPO</name>
<sequence>MEKDKETQHPDKKTTVSDMETDAISNEPGNSTISHQAMSDNDVVQASNIDKDDPNIGPSKNAPVEKEDGKRQVPVNIPISASSPTGTVISGIPASPPRFVSLEQFMKAASGISDMLLTHEIAVNEDFALEKKETTGKSLQDQVKKIVHQAFWDLLEEELKEDPCNYTQAMVLLHDVKEGLMSLLLPQHNRLRTEIEEVLDVNLIKQQAEKGVLDVQKYAHFVLSVMARLCAPIRDQRIQEIMTMTEVSSLFKAILETIDLMKLDMANFTIKQFRPHIQQCSIDYERKKFQEFMEKQKELCVDGLEFTRQWLRRSFTKLQHESPAEFGDKAGASKVPVSSEHNVLITAYIELLEWDDNNVFPESLVMDKSRFLTIRGQVTMATLVASVLLVTYSVIGSPVQDVNDFKEHLKENVMILMEECSQCSESELFSKLEGVAIYVIQECQKFLIKHDFKPLTGDQEDSLKIQIRNISSANHRVRIIVRDRIFQFVKDVISSSTANPVQVPIGLSILKTELTSIAGQFLKIVTYNRAVFGDYYSEIIKEFAV</sequence>
<evidence type="ECO:0000313" key="5">
    <source>
        <dbReference type="RefSeq" id="XP_022239877.1"/>
    </source>
</evidence>
<dbReference type="InterPro" id="IPR008862">
    <property type="entry name" value="Tcp11"/>
</dbReference>
<gene>
    <name evidence="4 5" type="primary">LOC106458043</name>
</gene>
<evidence type="ECO:0000313" key="3">
    <source>
        <dbReference type="Proteomes" id="UP000694941"/>
    </source>
</evidence>
<feature type="region of interest" description="Disordered" evidence="2">
    <location>
        <begin position="1"/>
        <end position="79"/>
    </location>
</feature>
<accession>A0ABM1B1L2</accession>
<comment type="similarity">
    <text evidence="1">Belongs to the TCP11 family.</text>
</comment>
<evidence type="ECO:0000256" key="2">
    <source>
        <dbReference type="SAM" id="MobiDB-lite"/>
    </source>
</evidence>
<keyword evidence="3" id="KW-1185">Reference proteome</keyword>
<dbReference type="RefSeq" id="XP_022239877.1">
    <property type="nucleotide sequence ID" value="XM_022384169.1"/>
</dbReference>
<dbReference type="PANTHER" id="PTHR12832">
    <property type="entry name" value="TESTIS-SPECIFIC PROTEIN PBS13 T-COMPLEX 11"/>
    <property type="match status" value="1"/>
</dbReference>
<evidence type="ECO:0000256" key="1">
    <source>
        <dbReference type="ARBA" id="ARBA00010954"/>
    </source>
</evidence>
<dbReference type="RefSeq" id="XP_013772949.1">
    <property type="nucleotide sequence ID" value="XM_013917495.2"/>
</dbReference>